<protein>
    <submittedName>
        <fullName evidence="1">Uncharacterized protein</fullName>
    </submittedName>
</protein>
<dbReference type="EMBL" id="JACXVP010000010">
    <property type="protein sequence ID" value="KAG5581175.1"/>
    <property type="molecule type" value="Genomic_DNA"/>
</dbReference>
<evidence type="ECO:0000313" key="2">
    <source>
        <dbReference type="Proteomes" id="UP000824120"/>
    </source>
</evidence>
<dbReference type="OrthoDB" id="1720541at2759"/>
<evidence type="ECO:0000313" key="1">
    <source>
        <dbReference type="EMBL" id="KAG5581175.1"/>
    </source>
</evidence>
<dbReference type="AlphaFoldDB" id="A0A9J5X0H7"/>
<proteinExistence type="predicted"/>
<organism evidence="1 2">
    <name type="scientific">Solanum commersonii</name>
    <name type="common">Commerson's wild potato</name>
    <name type="synonym">Commerson's nightshade</name>
    <dbReference type="NCBI Taxonomy" id="4109"/>
    <lineage>
        <taxon>Eukaryota</taxon>
        <taxon>Viridiplantae</taxon>
        <taxon>Streptophyta</taxon>
        <taxon>Embryophyta</taxon>
        <taxon>Tracheophyta</taxon>
        <taxon>Spermatophyta</taxon>
        <taxon>Magnoliopsida</taxon>
        <taxon>eudicotyledons</taxon>
        <taxon>Gunneridae</taxon>
        <taxon>Pentapetalae</taxon>
        <taxon>asterids</taxon>
        <taxon>lamiids</taxon>
        <taxon>Solanales</taxon>
        <taxon>Solanaceae</taxon>
        <taxon>Solanoideae</taxon>
        <taxon>Solaneae</taxon>
        <taxon>Solanum</taxon>
    </lineage>
</organism>
<comment type="caution">
    <text evidence="1">The sequence shown here is derived from an EMBL/GenBank/DDBJ whole genome shotgun (WGS) entry which is preliminary data.</text>
</comment>
<sequence length="150" mass="17143">MIEINQECAGIARIVEAKNQQAQISEEYEIRFGKTQEIGSPSSNPRLSFEYGRNSLRKSISYRYPVLQGESITEQNGKNKKFCYKLVQQPITSKLCMIANFRLESVDEVFALVPPLKKVLHVSLKVMPKSDKQASRVKYDRSKNELNKNG</sequence>
<dbReference type="Proteomes" id="UP000824120">
    <property type="component" value="Chromosome 10"/>
</dbReference>
<name>A0A9J5X0H7_SOLCO</name>
<accession>A0A9J5X0H7</accession>
<gene>
    <name evidence="1" type="ORF">H5410_051802</name>
</gene>
<keyword evidence="2" id="KW-1185">Reference proteome</keyword>
<reference evidence="1 2" key="1">
    <citation type="submission" date="2020-09" db="EMBL/GenBank/DDBJ databases">
        <title>De no assembly of potato wild relative species, Solanum commersonii.</title>
        <authorList>
            <person name="Cho K."/>
        </authorList>
    </citation>
    <scope>NUCLEOTIDE SEQUENCE [LARGE SCALE GENOMIC DNA]</scope>
    <source>
        <strain evidence="1">LZ3.2</strain>
        <tissue evidence="1">Leaf</tissue>
    </source>
</reference>